<reference evidence="2" key="2">
    <citation type="submission" date="2017-02" db="UniProtKB">
        <authorList>
            <consortium name="WormBaseParasite"/>
        </authorList>
    </citation>
    <scope>IDENTIFICATION</scope>
</reference>
<evidence type="ECO:0000313" key="2">
    <source>
        <dbReference type="WBParaSite" id="ACAC_0000681301-mRNA-1"/>
    </source>
</evidence>
<evidence type="ECO:0000313" key="1">
    <source>
        <dbReference type="Proteomes" id="UP000035642"/>
    </source>
</evidence>
<dbReference type="AlphaFoldDB" id="A0A0K0D9K2"/>
<accession>A0A0K0D9K2</accession>
<organism evidence="1 2">
    <name type="scientific">Angiostrongylus cantonensis</name>
    <name type="common">Rat lungworm</name>
    <dbReference type="NCBI Taxonomy" id="6313"/>
    <lineage>
        <taxon>Eukaryota</taxon>
        <taxon>Metazoa</taxon>
        <taxon>Ecdysozoa</taxon>
        <taxon>Nematoda</taxon>
        <taxon>Chromadorea</taxon>
        <taxon>Rhabditida</taxon>
        <taxon>Rhabditina</taxon>
        <taxon>Rhabditomorpha</taxon>
        <taxon>Strongyloidea</taxon>
        <taxon>Metastrongylidae</taxon>
        <taxon>Angiostrongylus</taxon>
    </lineage>
</organism>
<protein>
    <submittedName>
        <fullName evidence="2">Uncharacterized protein</fullName>
    </submittedName>
</protein>
<sequence length="113" mass="13072">MIHVQGYLRISCYDFYPVQAIAIDLFPGITRPEGLSTVVRSPLETAQPQTAMGGVYKWQQRFYSLWWYSVNFFKFQLCNHTTQGTERLSFPESSSTKQQYSIRSLDGIVYGQN</sequence>
<dbReference type="WBParaSite" id="ACAC_0000681301-mRNA-1">
    <property type="protein sequence ID" value="ACAC_0000681301-mRNA-1"/>
    <property type="gene ID" value="ACAC_0000681301"/>
</dbReference>
<dbReference type="Proteomes" id="UP000035642">
    <property type="component" value="Unassembled WGS sequence"/>
</dbReference>
<name>A0A0K0D9K2_ANGCA</name>
<proteinExistence type="predicted"/>
<keyword evidence="1" id="KW-1185">Reference proteome</keyword>
<reference evidence="1" key="1">
    <citation type="submission" date="2012-09" db="EMBL/GenBank/DDBJ databases">
        <authorList>
            <person name="Martin A.A."/>
        </authorList>
    </citation>
    <scope>NUCLEOTIDE SEQUENCE</scope>
</reference>